<dbReference type="RefSeq" id="WP_213168433.1">
    <property type="nucleotide sequence ID" value="NZ_CP058559.1"/>
</dbReference>
<evidence type="ECO:0000313" key="2">
    <source>
        <dbReference type="EMBL" id="QNO14601.1"/>
    </source>
</evidence>
<accession>A0A7G9W7D9</accession>
<reference evidence="2 3" key="1">
    <citation type="submission" date="2020-07" db="EMBL/GenBank/DDBJ databases">
        <title>Alkalicella. sp. LB2 genome.</title>
        <authorList>
            <person name="Postec A."/>
            <person name="Quemeneur M."/>
        </authorList>
    </citation>
    <scope>NUCLEOTIDE SEQUENCE [LARGE SCALE GENOMIC DNA]</scope>
    <source>
        <strain evidence="2 3">LB2</strain>
    </source>
</reference>
<dbReference type="EMBL" id="CP058559">
    <property type="protein sequence ID" value="QNO14601.1"/>
    <property type="molecule type" value="Genomic_DNA"/>
</dbReference>
<dbReference type="Proteomes" id="UP000516160">
    <property type="component" value="Chromosome"/>
</dbReference>
<protein>
    <submittedName>
        <fullName evidence="2">Tad domain-containing protein</fullName>
    </submittedName>
</protein>
<name>A0A7G9W7D9_ALKCA</name>
<dbReference type="InterPro" id="IPR028087">
    <property type="entry name" value="Tad_N"/>
</dbReference>
<dbReference type="Pfam" id="PF13400">
    <property type="entry name" value="Tad"/>
    <property type="match status" value="1"/>
</dbReference>
<gene>
    <name evidence="2" type="ORF">HYG86_07300</name>
</gene>
<dbReference type="AlphaFoldDB" id="A0A7G9W7D9"/>
<organism evidence="2 3">
    <name type="scientific">Alkalicella caledoniensis</name>
    <dbReference type="NCBI Taxonomy" id="2731377"/>
    <lineage>
        <taxon>Bacteria</taxon>
        <taxon>Bacillati</taxon>
        <taxon>Bacillota</taxon>
        <taxon>Clostridia</taxon>
        <taxon>Eubacteriales</taxon>
        <taxon>Proteinivoracaceae</taxon>
        <taxon>Alkalicella</taxon>
    </lineage>
</organism>
<evidence type="ECO:0000259" key="1">
    <source>
        <dbReference type="Pfam" id="PF13400"/>
    </source>
</evidence>
<dbReference type="KEGG" id="acae:HYG86_07300"/>
<sequence length="297" mass="32158">MFKFRLDNKGSAAVLLCFVITGLLGFTALVVDVGSAYSERTKLSNALDSAALAASLEIHNGEEKVKMVALEYLKKNNVDPEEVQIITSSNSIEIKGLRNVEHFFAPIIGIDDSDVTANTKAIIGPVGAVRGGVRPFAVEIFDYVYGDQIILKADAGSGYKGNYKAIALGGTGANNFKENALFGFTKTLSVGDWIPTETGNMAGATNDIKNYINSEVSSFDDFERDTIRLWTIPLVNTMEVNGRGEIQVVGFGQFYVEDVHNKGGKVEITGRFIRYVTNGIIDMDAPDTGTYAVKLSK</sequence>
<feature type="domain" description="Putative Flp pilus-assembly TadG-like N-terminal" evidence="1">
    <location>
        <begin position="10"/>
        <end position="54"/>
    </location>
</feature>
<proteinExistence type="predicted"/>
<evidence type="ECO:0000313" key="3">
    <source>
        <dbReference type="Proteomes" id="UP000516160"/>
    </source>
</evidence>
<keyword evidence="3" id="KW-1185">Reference proteome</keyword>